<gene>
    <name evidence="1" type="ORF">GCM10007884_42160</name>
</gene>
<organism evidence="1 2">
    <name type="scientific">Methylobacterium brachythecii</name>
    <dbReference type="NCBI Taxonomy" id="1176177"/>
    <lineage>
        <taxon>Bacteria</taxon>
        <taxon>Pseudomonadati</taxon>
        <taxon>Pseudomonadota</taxon>
        <taxon>Alphaproteobacteria</taxon>
        <taxon>Hyphomicrobiales</taxon>
        <taxon>Methylobacteriaceae</taxon>
        <taxon>Methylobacterium</taxon>
    </lineage>
</organism>
<dbReference type="EMBL" id="BSPG01000036">
    <property type="protein sequence ID" value="GLS46224.1"/>
    <property type="molecule type" value="Genomic_DNA"/>
</dbReference>
<sequence>MSDTDYQRVDGSTPPQFLTRSAQSWARLMESLPEPELGHDRRMLFCIVTDHNGNRRRSVASIDRL</sequence>
<keyword evidence="2" id="KW-1185">Reference proteome</keyword>
<dbReference type="Proteomes" id="UP001156881">
    <property type="component" value="Unassembled WGS sequence"/>
</dbReference>
<proteinExistence type="predicted"/>
<evidence type="ECO:0000313" key="2">
    <source>
        <dbReference type="Proteomes" id="UP001156881"/>
    </source>
</evidence>
<evidence type="ECO:0008006" key="3">
    <source>
        <dbReference type="Google" id="ProtNLM"/>
    </source>
</evidence>
<protein>
    <recommendedName>
        <fullName evidence="3">Transcriptional regulator</fullName>
    </recommendedName>
</protein>
<evidence type="ECO:0000313" key="1">
    <source>
        <dbReference type="EMBL" id="GLS46224.1"/>
    </source>
</evidence>
<accession>A0ABQ6D7E0</accession>
<comment type="caution">
    <text evidence="1">The sequence shown here is derived from an EMBL/GenBank/DDBJ whole genome shotgun (WGS) entry which is preliminary data.</text>
</comment>
<reference evidence="2" key="1">
    <citation type="journal article" date="2019" name="Int. J. Syst. Evol. Microbiol.">
        <title>The Global Catalogue of Microorganisms (GCM) 10K type strain sequencing project: providing services to taxonomists for standard genome sequencing and annotation.</title>
        <authorList>
            <consortium name="The Broad Institute Genomics Platform"/>
            <consortium name="The Broad Institute Genome Sequencing Center for Infectious Disease"/>
            <person name="Wu L."/>
            <person name="Ma J."/>
        </authorList>
    </citation>
    <scope>NUCLEOTIDE SEQUENCE [LARGE SCALE GENOMIC DNA]</scope>
    <source>
        <strain evidence="2">NBRC 107710</strain>
    </source>
</reference>
<name>A0ABQ6D7E0_9HYPH</name>